<keyword evidence="1" id="KW-1133">Transmembrane helix</keyword>
<dbReference type="RefSeq" id="WP_044228814.1">
    <property type="nucleotide sequence ID" value="NZ_JBKAGJ010000035.1"/>
</dbReference>
<dbReference type="Proteomes" id="UP000029736">
    <property type="component" value="Unassembled WGS sequence"/>
</dbReference>
<evidence type="ECO:0008006" key="4">
    <source>
        <dbReference type="Google" id="ProtNLM"/>
    </source>
</evidence>
<dbReference type="InterPro" id="IPR011990">
    <property type="entry name" value="TPR-like_helical_dom_sf"/>
</dbReference>
<evidence type="ECO:0000256" key="1">
    <source>
        <dbReference type="SAM" id="Phobius"/>
    </source>
</evidence>
<dbReference type="SUPFAM" id="SSF48452">
    <property type="entry name" value="TPR-like"/>
    <property type="match status" value="1"/>
</dbReference>
<comment type="caution">
    <text evidence="2">The sequence shown here is derived from an EMBL/GenBank/DDBJ whole genome shotgun (WGS) entry which is preliminary data.</text>
</comment>
<accession>A0A098S040</accession>
<dbReference type="EMBL" id="JPOS01000090">
    <property type="protein sequence ID" value="KGE85486.1"/>
    <property type="molecule type" value="Genomic_DNA"/>
</dbReference>
<keyword evidence="3" id="KW-1185">Reference proteome</keyword>
<evidence type="ECO:0000313" key="3">
    <source>
        <dbReference type="Proteomes" id="UP000029736"/>
    </source>
</evidence>
<keyword evidence="1" id="KW-0812">Transmembrane</keyword>
<feature type="transmembrane region" description="Helical" evidence="1">
    <location>
        <begin position="95"/>
        <end position="114"/>
    </location>
</feature>
<protein>
    <recommendedName>
        <fullName evidence="4">Tetratricopeptide repeat-like domain-containing protein</fullName>
    </recommendedName>
</protein>
<gene>
    <name evidence="2" type="ORF">IX84_28820</name>
</gene>
<organism evidence="2 3">
    <name type="scientific">Phaeodactylibacter xiamenensis</name>
    <dbReference type="NCBI Taxonomy" id="1524460"/>
    <lineage>
        <taxon>Bacteria</taxon>
        <taxon>Pseudomonadati</taxon>
        <taxon>Bacteroidota</taxon>
        <taxon>Saprospiria</taxon>
        <taxon>Saprospirales</taxon>
        <taxon>Haliscomenobacteraceae</taxon>
        <taxon>Phaeodactylibacter</taxon>
    </lineage>
</organism>
<reference evidence="2 3" key="1">
    <citation type="journal article" date="2014" name="Int. J. Syst. Evol. Microbiol.">
        <title>Phaeodactylibacter xiamenensis gen. nov., sp. nov., a member of the family Saprospiraceae isolated from the marine alga Phaeodactylum tricornutum.</title>
        <authorList>
            <person name="Chen Z.Jr."/>
            <person name="Lei X."/>
            <person name="Lai Q."/>
            <person name="Li Y."/>
            <person name="Zhang B."/>
            <person name="Zhang J."/>
            <person name="Zhang H."/>
            <person name="Yang L."/>
            <person name="Zheng W."/>
            <person name="Tian Y."/>
            <person name="Yu Z."/>
            <person name="Xu H.Jr."/>
            <person name="Zheng T."/>
        </authorList>
    </citation>
    <scope>NUCLEOTIDE SEQUENCE [LARGE SCALE GENOMIC DNA]</scope>
    <source>
        <strain evidence="2 3">KD52</strain>
    </source>
</reference>
<dbReference type="STRING" id="1524460.IX84_28820"/>
<dbReference type="OrthoDB" id="979271at2"/>
<proteinExistence type="predicted"/>
<dbReference type="AlphaFoldDB" id="A0A098S040"/>
<name>A0A098S040_9BACT</name>
<evidence type="ECO:0000313" key="2">
    <source>
        <dbReference type="EMBL" id="KGE85486.1"/>
    </source>
</evidence>
<sequence length="251" mass="28613">MEASDYLLIDRYLQGELPEQEQPAFEQRLQDDRAFAEALRERQQMQNYLKHQVQKPALEKRMADLWARYFQDEANTDSADPKEGIVVPLWRRKPIWLVAAAAAIALILLVWNPFQTSENLYEQYALHPTLALQERSVDGSSLETAEQAFNQGQYEAAYTQLSALEEQLPENPQLKLSLGIAALETDRVQEGRAQFEALAEGDTALQEYGRWYLALSYVKTGDNEAARPLLQALAEQPSAFQQQAQDLLQQL</sequence>
<dbReference type="Gene3D" id="1.25.40.10">
    <property type="entry name" value="Tetratricopeptide repeat domain"/>
    <property type="match status" value="1"/>
</dbReference>
<keyword evidence="1" id="KW-0472">Membrane</keyword>